<proteinExistence type="predicted"/>
<reference evidence="2 3" key="1">
    <citation type="submission" date="2016-04" db="EMBL/GenBank/DDBJ databases">
        <title>A degradative enzymes factory behind the ericoid mycorrhizal symbiosis.</title>
        <authorList>
            <consortium name="DOE Joint Genome Institute"/>
            <person name="Martino E."/>
            <person name="Morin E."/>
            <person name="Grelet G."/>
            <person name="Kuo A."/>
            <person name="Kohler A."/>
            <person name="Daghino S."/>
            <person name="Barry K."/>
            <person name="Choi C."/>
            <person name="Cichocki N."/>
            <person name="Clum A."/>
            <person name="Copeland A."/>
            <person name="Hainaut M."/>
            <person name="Haridas S."/>
            <person name="Labutti K."/>
            <person name="Lindquist E."/>
            <person name="Lipzen A."/>
            <person name="Khouja H.-R."/>
            <person name="Murat C."/>
            <person name="Ohm R."/>
            <person name="Olson A."/>
            <person name="Spatafora J."/>
            <person name="Veneault-Fourrey C."/>
            <person name="Henrissat B."/>
            <person name="Grigoriev I."/>
            <person name="Martin F."/>
            <person name="Perotto S."/>
        </authorList>
    </citation>
    <scope>NUCLEOTIDE SEQUENCE [LARGE SCALE GENOMIC DNA]</scope>
    <source>
        <strain evidence="2 3">F</strain>
    </source>
</reference>
<evidence type="ECO:0000313" key="3">
    <source>
        <dbReference type="Proteomes" id="UP000235786"/>
    </source>
</evidence>
<evidence type="ECO:0000313" key="2">
    <source>
        <dbReference type="EMBL" id="PMD34598.1"/>
    </source>
</evidence>
<evidence type="ECO:0000256" key="1">
    <source>
        <dbReference type="SAM" id="Phobius"/>
    </source>
</evidence>
<sequence length="60" mass="6108">MPGMAAHTVLRNANVPIGASLMFFAQWLGAAIFVSVGQNILTTKLVGGSCGLAALCCTRG</sequence>
<organism evidence="2 3">
    <name type="scientific">Hyaloscypha variabilis (strain UAMH 11265 / GT02V1 / F)</name>
    <name type="common">Meliniomyces variabilis</name>
    <dbReference type="NCBI Taxonomy" id="1149755"/>
    <lineage>
        <taxon>Eukaryota</taxon>
        <taxon>Fungi</taxon>
        <taxon>Dikarya</taxon>
        <taxon>Ascomycota</taxon>
        <taxon>Pezizomycotina</taxon>
        <taxon>Leotiomycetes</taxon>
        <taxon>Helotiales</taxon>
        <taxon>Hyaloscyphaceae</taxon>
        <taxon>Hyaloscypha</taxon>
        <taxon>Hyaloscypha variabilis</taxon>
    </lineage>
</organism>
<feature type="transmembrane region" description="Helical" evidence="1">
    <location>
        <begin position="15"/>
        <end position="36"/>
    </location>
</feature>
<keyword evidence="3" id="KW-1185">Reference proteome</keyword>
<keyword evidence="1" id="KW-0472">Membrane</keyword>
<protein>
    <submittedName>
        <fullName evidence="2">Uncharacterized protein</fullName>
    </submittedName>
</protein>
<dbReference type="EMBL" id="KZ613953">
    <property type="protein sequence ID" value="PMD34598.1"/>
    <property type="molecule type" value="Genomic_DNA"/>
</dbReference>
<dbReference type="Proteomes" id="UP000235786">
    <property type="component" value="Unassembled WGS sequence"/>
</dbReference>
<dbReference type="OrthoDB" id="10021397at2759"/>
<keyword evidence="1" id="KW-1133">Transmembrane helix</keyword>
<name>A0A2J6R7Y2_HYAVF</name>
<gene>
    <name evidence="2" type="ORF">L207DRAFT_516755</name>
</gene>
<dbReference type="AlphaFoldDB" id="A0A2J6R7Y2"/>
<keyword evidence="1" id="KW-0812">Transmembrane</keyword>
<accession>A0A2J6R7Y2</accession>